<protein>
    <recommendedName>
        <fullName evidence="1">DUF7730 domain-containing protein</fullName>
    </recommendedName>
</protein>
<dbReference type="InterPro" id="IPR056632">
    <property type="entry name" value="DUF7730"/>
</dbReference>
<dbReference type="AlphaFoldDB" id="A0A6A6PHC4"/>
<accession>A0A6A6PHC4</accession>
<reference evidence="2" key="1">
    <citation type="journal article" date="2020" name="Stud. Mycol.">
        <title>101 Dothideomycetes genomes: a test case for predicting lifestyles and emergence of pathogens.</title>
        <authorList>
            <person name="Haridas S."/>
            <person name="Albert R."/>
            <person name="Binder M."/>
            <person name="Bloem J."/>
            <person name="Labutti K."/>
            <person name="Salamov A."/>
            <person name="Andreopoulos B."/>
            <person name="Baker S."/>
            <person name="Barry K."/>
            <person name="Bills G."/>
            <person name="Bluhm B."/>
            <person name="Cannon C."/>
            <person name="Castanera R."/>
            <person name="Culley D."/>
            <person name="Daum C."/>
            <person name="Ezra D."/>
            <person name="Gonzalez J."/>
            <person name="Henrissat B."/>
            <person name="Kuo A."/>
            <person name="Liang C."/>
            <person name="Lipzen A."/>
            <person name="Lutzoni F."/>
            <person name="Magnuson J."/>
            <person name="Mondo S."/>
            <person name="Nolan M."/>
            <person name="Ohm R."/>
            <person name="Pangilinan J."/>
            <person name="Park H.-J."/>
            <person name="Ramirez L."/>
            <person name="Alfaro M."/>
            <person name="Sun H."/>
            <person name="Tritt A."/>
            <person name="Yoshinaga Y."/>
            <person name="Zwiers L.-H."/>
            <person name="Turgeon B."/>
            <person name="Goodwin S."/>
            <person name="Spatafora J."/>
            <person name="Crous P."/>
            <person name="Grigoriev I."/>
        </authorList>
    </citation>
    <scope>NUCLEOTIDE SEQUENCE</scope>
    <source>
        <strain evidence="2">CBS 113389</strain>
    </source>
</reference>
<dbReference type="GeneID" id="54478761"/>
<organism evidence="2 3">
    <name type="scientific">Neohortaea acidophila</name>
    <dbReference type="NCBI Taxonomy" id="245834"/>
    <lineage>
        <taxon>Eukaryota</taxon>
        <taxon>Fungi</taxon>
        <taxon>Dikarya</taxon>
        <taxon>Ascomycota</taxon>
        <taxon>Pezizomycotina</taxon>
        <taxon>Dothideomycetes</taxon>
        <taxon>Dothideomycetidae</taxon>
        <taxon>Mycosphaerellales</taxon>
        <taxon>Teratosphaeriaceae</taxon>
        <taxon>Neohortaea</taxon>
    </lineage>
</organism>
<dbReference type="Pfam" id="PF24864">
    <property type="entry name" value="DUF7730"/>
    <property type="match status" value="1"/>
</dbReference>
<sequence>MPSLCNPHNAYEKLTDSEDVDSAASTAGLDPKCKVRDAVKSAVARSKATARRVCRAIPRFQKKEPAIHPQSASPLFSKLPLEVRQKIWKYTLAPDWSEPAPHFHIEDQVLHSCTDVALISCEKSAGRRPTGTGLLLTCRAAYMEAVQFLYEQRHFTLVVVSSHSGPGYKPCRTPLGTLDRWERLLSHMRYVTLIIQPGGRPRRQEFIGRIEKLLDAANYFWRARELCVHFNLHRGFMRDRGGAQRFQEIAQALCPLAIKTGPICVRACGGHADMDQDTLRVMKAFRKRLFATRVVCSSHADCCGGLGQCLRRGREDWSAYRPAVRSTSHSADSELMFAGGAAAFVFGF</sequence>
<gene>
    <name evidence="2" type="ORF">BDY17DRAFT_327915</name>
</gene>
<dbReference type="EMBL" id="MU001642">
    <property type="protein sequence ID" value="KAF2479124.1"/>
    <property type="molecule type" value="Genomic_DNA"/>
</dbReference>
<evidence type="ECO:0000259" key="1">
    <source>
        <dbReference type="Pfam" id="PF24864"/>
    </source>
</evidence>
<dbReference type="RefSeq" id="XP_033585694.1">
    <property type="nucleotide sequence ID" value="XM_033737759.1"/>
</dbReference>
<keyword evidence="3" id="KW-1185">Reference proteome</keyword>
<evidence type="ECO:0000313" key="3">
    <source>
        <dbReference type="Proteomes" id="UP000799767"/>
    </source>
</evidence>
<name>A0A6A6PHC4_9PEZI</name>
<feature type="domain" description="DUF7730" evidence="1">
    <location>
        <begin position="68"/>
        <end position="158"/>
    </location>
</feature>
<evidence type="ECO:0000313" key="2">
    <source>
        <dbReference type="EMBL" id="KAF2479124.1"/>
    </source>
</evidence>
<proteinExistence type="predicted"/>
<dbReference type="OrthoDB" id="5272396at2759"/>
<dbReference type="Proteomes" id="UP000799767">
    <property type="component" value="Unassembled WGS sequence"/>
</dbReference>